<name>A0A6P7FEV1_DIAVI</name>
<proteinExistence type="predicted"/>
<feature type="transmembrane region" description="Helical" evidence="1">
    <location>
        <begin position="203"/>
        <end position="226"/>
    </location>
</feature>
<gene>
    <name evidence="2" type="primary">LOC114329392</name>
</gene>
<organism evidence="2">
    <name type="scientific">Diabrotica virgifera virgifera</name>
    <name type="common">western corn rootworm</name>
    <dbReference type="NCBI Taxonomy" id="50390"/>
    <lineage>
        <taxon>Eukaryota</taxon>
        <taxon>Metazoa</taxon>
        <taxon>Ecdysozoa</taxon>
        <taxon>Arthropoda</taxon>
        <taxon>Hexapoda</taxon>
        <taxon>Insecta</taxon>
        <taxon>Pterygota</taxon>
        <taxon>Neoptera</taxon>
        <taxon>Endopterygota</taxon>
        <taxon>Coleoptera</taxon>
        <taxon>Polyphaga</taxon>
        <taxon>Cucujiformia</taxon>
        <taxon>Chrysomeloidea</taxon>
        <taxon>Chrysomelidae</taxon>
        <taxon>Galerucinae</taxon>
        <taxon>Diabroticina</taxon>
        <taxon>Diabroticites</taxon>
        <taxon>Diabrotica</taxon>
    </lineage>
</organism>
<dbReference type="KEGG" id="dvv:114329392"/>
<evidence type="ECO:0000256" key="1">
    <source>
        <dbReference type="SAM" id="Phobius"/>
    </source>
</evidence>
<feature type="transmembrane region" description="Helical" evidence="1">
    <location>
        <begin position="166"/>
        <end position="191"/>
    </location>
</feature>
<dbReference type="InParanoid" id="A0A6P7FEV1"/>
<keyword evidence="1" id="KW-0812">Transmembrane</keyword>
<dbReference type="OrthoDB" id="6741810at2759"/>
<feature type="transmembrane region" description="Helical" evidence="1">
    <location>
        <begin position="284"/>
        <end position="302"/>
    </location>
</feature>
<evidence type="ECO:0000313" key="2">
    <source>
        <dbReference type="RefSeq" id="XP_028134276.1"/>
    </source>
</evidence>
<accession>A0A6P7FEV1</accession>
<feature type="transmembrane region" description="Helical" evidence="1">
    <location>
        <begin position="70"/>
        <end position="87"/>
    </location>
</feature>
<protein>
    <submittedName>
        <fullName evidence="2">Uncharacterized protein LOC114329392</fullName>
    </submittedName>
</protein>
<keyword evidence="1" id="KW-1133">Transmembrane helix</keyword>
<dbReference type="AlphaFoldDB" id="A0A6P7FEV1"/>
<sequence>MRKVLRVISNLFVVFMLCTLSTQIMSMYRVFLYLRHGKSFVKILNSVIKIWKNLQGDNNLFRGIFLNRKIYCIQLLLILFVVSLLATEDFIRGHQLTDMLSYSLTEILVLISILEKVNVILMFKKVFGVLRQRIKGSKMDAVEDIYENYYALHKLLEKYSKLNSGFFFYVIVNCFIWSMYNIYKFIILIFFEFKKFPTRNFSMSILLSFTWIFLHFFHLAILIWAYNKVNVEKKNFIYDLSLKFCSLGVETRRRYSNLIVSISTDLLMYTHEKNAVIFDLGPPLMLRIFGSCVTYILVLVSFE</sequence>
<keyword evidence="1" id="KW-0472">Membrane</keyword>
<dbReference type="RefSeq" id="XP_028134276.1">
    <property type="nucleotide sequence ID" value="XM_028278475.1"/>
</dbReference>
<reference evidence="2" key="1">
    <citation type="submission" date="2025-08" db="UniProtKB">
        <authorList>
            <consortium name="RefSeq"/>
        </authorList>
    </citation>
    <scope>IDENTIFICATION</scope>
    <source>
        <tissue evidence="2">Whole insect</tissue>
    </source>
</reference>
<feature type="transmembrane region" description="Helical" evidence="1">
    <location>
        <begin position="12"/>
        <end position="34"/>
    </location>
</feature>
<feature type="transmembrane region" description="Helical" evidence="1">
    <location>
        <begin position="99"/>
        <end position="123"/>
    </location>
</feature>